<dbReference type="RefSeq" id="WP_200613682.1">
    <property type="nucleotide sequence ID" value="NZ_JAEHHL010000017.1"/>
</dbReference>
<sequence length="201" mass="20707">MTADTAGKAAVREIWAMLRKIRDQWVMIVFLTGALVWARDTWERLAALPAAIDGIAAGVEQLTGQLAAAGALAGHGAGAPGGAGRAGPVLGFPGERHGATDARPGEWSEVRLDPVRPTGRSCVPLELDAFVVDAAGRWFQAEATIGAPPVLEPEGDLAFGVRVPAAVPAGRAAIALSFVHDCGGDLVVDAAPRLPIRVLAD</sequence>
<gene>
    <name evidence="1" type="ORF">H0I76_18975</name>
</gene>
<evidence type="ECO:0000313" key="1">
    <source>
        <dbReference type="EMBL" id="MBK0401286.1"/>
    </source>
</evidence>
<name>A0A8J7MAQ2_9RHOB</name>
<organism evidence="1 2">
    <name type="scientific">Thermohalobaculum xanthum</name>
    <dbReference type="NCBI Taxonomy" id="2753746"/>
    <lineage>
        <taxon>Bacteria</taxon>
        <taxon>Pseudomonadati</taxon>
        <taxon>Pseudomonadota</taxon>
        <taxon>Alphaproteobacteria</taxon>
        <taxon>Rhodobacterales</taxon>
        <taxon>Paracoccaceae</taxon>
        <taxon>Thermohalobaculum</taxon>
    </lineage>
</organism>
<evidence type="ECO:0000313" key="2">
    <source>
        <dbReference type="Proteomes" id="UP000655420"/>
    </source>
</evidence>
<reference evidence="1" key="1">
    <citation type="submission" date="2020-12" db="EMBL/GenBank/DDBJ databases">
        <title>Bacterial taxonomy.</title>
        <authorList>
            <person name="Pan X."/>
        </authorList>
    </citation>
    <scope>NUCLEOTIDE SEQUENCE</scope>
    <source>
        <strain evidence="1">M0105</strain>
    </source>
</reference>
<comment type="caution">
    <text evidence="1">The sequence shown here is derived from an EMBL/GenBank/DDBJ whole genome shotgun (WGS) entry which is preliminary data.</text>
</comment>
<dbReference type="EMBL" id="JAEHHL010000017">
    <property type="protein sequence ID" value="MBK0401286.1"/>
    <property type="molecule type" value="Genomic_DNA"/>
</dbReference>
<dbReference type="AlphaFoldDB" id="A0A8J7MAQ2"/>
<accession>A0A8J7MAQ2</accession>
<keyword evidence="2" id="KW-1185">Reference proteome</keyword>
<dbReference type="Proteomes" id="UP000655420">
    <property type="component" value="Unassembled WGS sequence"/>
</dbReference>
<proteinExistence type="predicted"/>
<protein>
    <submittedName>
        <fullName evidence="1">Uncharacterized protein</fullName>
    </submittedName>
</protein>